<gene>
    <name evidence="8" type="ORF">GCM10012278_13030</name>
</gene>
<dbReference type="AlphaFoldDB" id="A0A918A1A4"/>
<feature type="region of interest" description="Disordered" evidence="6">
    <location>
        <begin position="290"/>
        <end position="316"/>
    </location>
</feature>
<keyword evidence="3" id="KW-0560">Oxidoreductase</keyword>
<feature type="domain" description="6-phosphogluconate dehydrogenase C-terminal" evidence="7">
    <location>
        <begin position="163"/>
        <end position="314"/>
    </location>
</feature>
<dbReference type="GO" id="GO:0016054">
    <property type="term" value="P:organic acid catabolic process"/>
    <property type="evidence" value="ECO:0007669"/>
    <property type="project" value="UniProtKB-ARBA"/>
</dbReference>
<dbReference type="InterPro" id="IPR006114">
    <property type="entry name" value="6PGDH_C"/>
</dbReference>
<dbReference type="GO" id="GO:0006098">
    <property type="term" value="P:pentose-phosphate shunt"/>
    <property type="evidence" value="ECO:0007669"/>
    <property type="project" value="InterPro"/>
</dbReference>
<dbReference type="PRINTS" id="PR00076">
    <property type="entry name" value="6PGDHDRGNASE"/>
</dbReference>
<proteinExistence type="inferred from homology"/>
<dbReference type="GO" id="GO:0050661">
    <property type="term" value="F:NADP binding"/>
    <property type="evidence" value="ECO:0007669"/>
    <property type="project" value="InterPro"/>
</dbReference>
<dbReference type="PIRSF" id="PIRSF000103">
    <property type="entry name" value="HIBADH"/>
    <property type="match status" value="1"/>
</dbReference>
<dbReference type="Gene3D" id="3.40.50.720">
    <property type="entry name" value="NAD(P)-binding Rossmann-like Domain"/>
    <property type="match status" value="1"/>
</dbReference>
<dbReference type="EMBL" id="BMNK01000002">
    <property type="protein sequence ID" value="GGP03113.1"/>
    <property type="molecule type" value="Genomic_DNA"/>
</dbReference>
<dbReference type="InterPro" id="IPR006115">
    <property type="entry name" value="6PGDH_NADP-bd"/>
</dbReference>
<sequence>MDYMQIGMVGLGKMGGNMAERLRRGGHEVVGYDHDPEVSDVGSLKELAERLQAPRAVWVMVPAGKPTQQTIDRLGELLSEGDVVVDGGNSHYVDDQKHAAELAGKGVRFVDCGVSGGVWGLENGYALMVGGEQADVQHLMPIFETLKPEGEDGFVHAGDVGAGHFAKMVHNGIEYGMMQAFAEGWELLEASDVVKDVRGSFSSWRTGTVIRSWLLDLLVRALDDDEKLAELRGYAQDSGEGRWTVQAAVDHAVPLPVITAALYARFASRQDDPPAMKVVAALRNQFGGHATTSAEGSVEKGADAPGADVRPPREAE</sequence>
<dbReference type="NCBIfam" id="NF007161">
    <property type="entry name" value="PRK09599.1"/>
    <property type="match status" value="1"/>
</dbReference>
<dbReference type="RefSeq" id="WP_263651751.1">
    <property type="nucleotide sequence ID" value="NZ_BMNK01000002.1"/>
</dbReference>
<dbReference type="PANTHER" id="PTHR11811">
    <property type="entry name" value="6-PHOSPHOGLUCONATE DEHYDROGENASE"/>
    <property type="match status" value="1"/>
</dbReference>
<keyword evidence="4" id="KW-0311">Gluconate utilization</keyword>
<evidence type="ECO:0000313" key="8">
    <source>
        <dbReference type="EMBL" id="GGP03113.1"/>
    </source>
</evidence>
<evidence type="ECO:0000256" key="3">
    <source>
        <dbReference type="ARBA" id="ARBA00023002"/>
    </source>
</evidence>
<dbReference type="SUPFAM" id="SSF48179">
    <property type="entry name" value="6-phosphogluconate dehydrogenase C-terminal domain-like"/>
    <property type="match status" value="1"/>
</dbReference>
<dbReference type="GO" id="GO:0004616">
    <property type="term" value="F:phosphogluconate dehydrogenase (decarboxylating) activity"/>
    <property type="evidence" value="ECO:0007669"/>
    <property type="project" value="InterPro"/>
</dbReference>
<dbReference type="Pfam" id="PF03446">
    <property type="entry name" value="NAD_binding_2"/>
    <property type="match status" value="1"/>
</dbReference>
<keyword evidence="9" id="KW-1185">Reference proteome</keyword>
<evidence type="ECO:0000256" key="4">
    <source>
        <dbReference type="ARBA" id="ARBA00023064"/>
    </source>
</evidence>
<dbReference type="Proteomes" id="UP000660745">
    <property type="component" value="Unassembled WGS sequence"/>
</dbReference>
<dbReference type="SUPFAM" id="SSF51735">
    <property type="entry name" value="NAD(P)-binding Rossmann-fold domains"/>
    <property type="match status" value="1"/>
</dbReference>
<evidence type="ECO:0000313" key="9">
    <source>
        <dbReference type="Proteomes" id="UP000660745"/>
    </source>
</evidence>
<dbReference type="InterPro" id="IPR036291">
    <property type="entry name" value="NAD(P)-bd_dom_sf"/>
</dbReference>
<dbReference type="InterPro" id="IPR008927">
    <property type="entry name" value="6-PGluconate_DH-like_C_sf"/>
</dbReference>
<dbReference type="InterPro" id="IPR013328">
    <property type="entry name" value="6PGD_dom2"/>
</dbReference>
<dbReference type="Gene3D" id="1.10.1040.10">
    <property type="entry name" value="N-(1-d-carboxylethyl)-l-norvaline Dehydrogenase, domain 2"/>
    <property type="match status" value="1"/>
</dbReference>
<dbReference type="NCBIfam" id="TIGR00872">
    <property type="entry name" value="gnd_rel"/>
    <property type="match status" value="1"/>
</dbReference>
<name>A0A918A1A4_9ACTN</name>
<organism evidence="8 9">
    <name type="scientific">Nonomuraea glycinis</name>
    <dbReference type="NCBI Taxonomy" id="2047744"/>
    <lineage>
        <taxon>Bacteria</taxon>
        <taxon>Bacillati</taxon>
        <taxon>Actinomycetota</taxon>
        <taxon>Actinomycetes</taxon>
        <taxon>Streptosporangiales</taxon>
        <taxon>Streptosporangiaceae</taxon>
        <taxon>Nonomuraea</taxon>
    </lineage>
</organism>
<feature type="active site" evidence="5">
    <location>
        <position position="167"/>
    </location>
</feature>
<dbReference type="InterPro" id="IPR006183">
    <property type="entry name" value="Pgluconate_DH"/>
</dbReference>
<comment type="similarity">
    <text evidence="1">Belongs to the 6-phosphogluconate dehydrogenase family.</text>
</comment>
<evidence type="ECO:0000259" key="7">
    <source>
        <dbReference type="SMART" id="SM01350"/>
    </source>
</evidence>
<dbReference type="SMART" id="SM01350">
    <property type="entry name" value="6PGD"/>
    <property type="match status" value="1"/>
</dbReference>
<evidence type="ECO:0000256" key="1">
    <source>
        <dbReference type="ARBA" id="ARBA00008419"/>
    </source>
</evidence>
<dbReference type="PROSITE" id="PS00895">
    <property type="entry name" value="3_HYDROXYISOBUT_DH"/>
    <property type="match status" value="1"/>
</dbReference>
<dbReference type="Pfam" id="PF00393">
    <property type="entry name" value="6PGD"/>
    <property type="match status" value="1"/>
</dbReference>
<dbReference type="GO" id="GO:0019521">
    <property type="term" value="P:D-gluconate metabolic process"/>
    <property type="evidence" value="ECO:0007669"/>
    <property type="project" value="UniProtKB-KW"/>
</dbReference>
<dbReference type="InterPro" id="IPR004849">
    <property type="entry name" value="6DGDH_YqeC"/>
</dbReference>
<dbReference type="InterPro" id="IPR015815">
    <property type="entry name" value="HIBADH-related"/>
</dbReference>
<comment type="caution">
    <text evidence="8">The sequence shown here is derived from an EMBL/GenBank/DDBJ whole genome shotgun (WGS) entry which is preliminary data.</text>
</comment>
<comment type="similarity">
    <text evidence="2">Belongs to the HIBADH-related family.</text>
</comment>
<evidence type="ECO:0000256" key="6">
    <source>
        <dbReference type="SAM" id="MobiDB-lite"/>
    </source>
</evidence>
<reference evidence="8" key="1">
    <citation type="journal article" date="2014" name="Int. J. Syst. Evol. Microbiol.">
        <title>Complete genome sequence of Corynebacterium casei LMG S-19264T (=DSM 44701T), isolated from a smear-ripened cheese.</title>
        <authorList>
            <consortium name="US DOE Joint Genome Institute (JGI-PGF)"/>
            <person name="Walter F."/>
            <person name="Albersmeier A."/>
            <person name="Kalinowski J."/>
            <person name="Ruckert C."/>
        </authorList>
    </citation>
    <scope>NUCLEOTIDE SEQUENCE</scope>
    <source>
        <strain evidence="8">CGMCC 4.7430</strain>
    </source>
</reference>
<dbReference type="InterPro" id="IPR002204">
    <property type="entry name" value="3-OH-isobutyrate_DH-rel_CS"/>
</dbReference>
<evidence type="ECO:0000256" key="5">
    <source>
        <dbReference type="PIRSR" id="PIRSR000103-1"/>
    </source>
</evidence>
<protein>
    <submittedName>
        <fullName evidence="8">6-phosphogluconate dehydrogenase</fullName>
    </submittedName>
</protein>
<reference evidence="8" key="2">
    <citation type="submission" date="2020-09" db="EMBL/GenBank/DDBJ databases">
        <authorList>
            <person name="Sun Q."/>
            <person name="Zhou Y."/>
        </authorList>
    </citation>
    <scope>NUCLEOTIDE SEQUENCE</scope>
    <source>
        <strain evidence="8">CGMCC 4.7430</strain>
    </source>
</reference>
<accession>A0A918A1A4</accession>
<evidence type="ECO:0000256" key="2">
    <source>
        <dbReference type="ARBA" id="ARBA00009080"/>
    </source>
</evidence>